<evidence type="ECO:0000313" key="1">
    <source>
        <dbReference type="EnsemblPlants" id="PGSC0003DMT400087975"/>
    </source>
</evidence>
<proteinExistence type="predicted"/>
<reference evidence="2" key="1">
    <citation type="journal article" date="2011" name="Nature">
        <title>Genome sequence and analysis of the tuber crop potato.</title>
        <authorList>
            <consortium name="The Potato Genome Sequencing Consortium"/>
        </authorList>
    </citation>
    <scope>NUCLEOTIDE SEQUENCE [LARGE SCALE GENOMIC DNA]</scope>
    <source>
        <strain evidence="2">cv. DM1-3 516 R44</strain>
    </source>
</reference>
<dbReference type="EnsemblPlants" id="PGSC0003DMT400087975">
    <property type="protein sequence ID" value="PGSC0003DMT400087975"/>
    <property type="gene ID" value="PGSC0003DMG400037546"/>
</dbReference>
<protein>
    <submittedName>
        <fullName evidence="1">Uncharacterized protein</fullName>
    </submittedName>
</protein>
<organism evidence="1 2">
    <name type="scientific">Solanum tuberosum</name>
    <name type="common">Potato</name>
    <dbReference type="NCBI Taxonomy" id="4113"/>
    <lineage>
        <taxon>Eukaryota</taxon>
        <taxon>Viridiplantae</taxon>
        <taxon>Streptophyta</taxon>
        <taxon>Embryophyta</taxon>
        <taxon>Tracheophyta</taxon>
        <taxon>Spermatophyta</taxon>
        <taxon>Magnoliopsida</taxon>
        <taxon>eudicotyledons</taxon>
        <taxon>Gunneridae</taxon>
        <taxon>Pentapetalae</taxon>
        <taxon>asterids</taxon>
        <taxon>lamiids</taxon>
        <taxon>Solanales</taxon>
        <taxon>Solanaceae</taxon>
        <taxon>Solanoideae</taxon>
        <taxon>Solaneae</taxon>
        <taxon>Solanum</taxon>
    </lineage>
</organism>
<dbReference type="Proteomes" id="UP000011115">
    <property type="component" value="Unassembled WGS sequence"/>
</dbReference>
<dbReference type="HOGENOM" id="CLU_1186743_0_0_1"/>
<name>M1DEZ2_SOLTU</name>
<dbReference type="PaxDb" id="4113-PGSC0003DMT400087975"/>
<dbReference type="Gramene" id="PGSC0003DMT400087975">
    <property type="protein sequence ID" value="PGSC0003DMT400087975"/>
    <property type="gene ID" value="PGSC0003DMG400037546"/>
</dbReference>
<evidence type="ECO:0000313" key="2">
    <source>
        <dbReference type="Proteomes" id="UP000011115"/>
    </source>
</evidence>
<accession>M1DEZ2</accession>
<reference evidence="1" key="2">
    <citation type="submission" date="2015-06" db="UniProtKB">
        <authorList>
            <consortium name="EnsemblPlants"/>
        </authorList>
    </citation>
    <scope>IDENTIFICATION</scope>
    <source>
        <strain evidence="1">DM1-3 516 R44</strain>
    </source>
</reference>
<dbReference type="AlphaFoldDB" id="M1DEZ2"/>
<dbReference type="InParanoid" id="M1DEZ2"/>
<keyword evidence="2" id="KW-1185">Reference proteome</keyword>
<sequence length="234" mass="27755">MHRGEIMYRKDIMYREENPCIARGRIMHSKRKGHALQEKEVVIAEKNSYIAGKNVMYRGGKIHASRERSHALQEKDSRIARKKIPCIAGKSPSATVFRETSPIFFLKKHYPYVSQKRKIMHREKINIGCIIFICKNNIKRTINNDIKRTINILHSPILLLRRQKKKYIEDYTTNTKYKLYLLHVKPDRVYVKYSRRTIKCQHESYRRCGNRYLRARRSSRCFDKGGLSSHLTSV</sequence>